<name>A0A812TT30_SYMPI</name>
<feature type="compositionally biased region" description="Polar residues" evidence="1">
    <location>
        <begin position="266"/>
        <end position="281"/>
    </location>
</feature>
<reference evidence="2" key="1">
    <citation type="submission" date="2021-02" db="EMBL/GenBank/DDBJ databases">
        <authorList>
            <person name="Dougan E. K."/>
            <person name="Rhodes N."/>
            <person name="Thang M."/>
            <person name="Chan C."/>
        </authorList>
    </citation>
    <scope>NUCLEOTIDE SEQUENCE</scope>
</reference>
<dbReference type="SUPFAM" id="SSF50998">
    <property type="entry name" value="Quinoprotein alcohol dehydrogenase-like"/>
    <property type="match status" value="1"/>
</dbReference>
<dbReference type="EMBL" id="CAJNIZ010032223">
    <property type="protein sequence ID" value="CAE7535492.1"/>
    <property type="molecule type" value="Genomic_DNA"/>
</dbReference>
<proteinExistence type="predicted"/>
<protein>
    <submittedName>
        <fullName evidence="2">PDK protein</fullName>
    </submittedName>
</protein>
<gene>
    <name evidence="2" type="primary">PDK</name>
    <name evidence="2" type="ORF">SPIL2461_LOCUS14138</name>
</gene>
<dbReference type="AlphaFoldDB" id="A0A812TT30"/>
<feature type="region of interest" description="Disordered" evidence="1">
    <location>
        <begin position="245"/>
        <end position="281"/>
    </location>
</feature>
<keyword evidence="3" id="KW-1185">Reference proteome</keyword>
<dbReference type="InterPro" id="IPR011047">
    <property type="entry name" value="Quinoprotein_ADH-like_sf"/>
</dbReference>
<dbReference type="Proteomes" id="UP000649617">
    <property type="component" value="Unassembled WGS sequence"/>
</dbReference>
<evidence type="ECO:0000256" key="1">
    <source>
        <dbReference type="SAM" id="MobiDB-lite"/>
    </source>
</evidence>
<organism evidence="2 3">
    <name type="scientific">Symbiodinium pilosum</name>
    <name type="common">Dinoflagellate</name>
    <dbReference type="NCBI Taxonomy" id="2952"/>
    <lineage>
        <taxon>Eukaryota</taxon>
        <taxon>Sar</taxon>
        <taxon>Alveolata</taxon>
        <taxon>Dinophyceae</taxon>
        <taxon>Suessiales</taxon>
        <taxon>Symbiodiniaceae</taxon>
        <taxon>Symbiodinium</taxon>
    </lineage>
</organism>
<sequence>MGDLFEEDALQMISDAEDFEQAMEQEAVFGDGESDDDMSLFGDIGLGQAEDIRDFNDWGWDPHQMAQMAAADLTIACRAVWEVPRMPLGQAELWHFGPNGPPMNVMDVCPVSQVLWIANQRQLFGFSLAGLEAQVAQVDSSSSEGAVLTSCAPELNAQANRIRCGQVGGQSVVVAVDASGGVLVVPSSPGQPVLKLQNGLQNVSSFGVSTWGIGLTPHGEPAESDGPLLVSANDKCVKAWWLTPPQNADPTLPSPSAPSRGRKIQKSWQTRQVKESTGSSDMAPSLLHRFADNLPSIDIACGRAILGSLGGEVKVLNLSPPPRPPPKNPPPEAPVTILEQPVCLEEDGRPRHPPRFPPEKEPASVVRSFAPEPEGTRAEYMAMIFSETTVWLTDGCLSMRCKHSLPFNGAFAHTVYMPGLSTVVVSTKMDSAARMLWAVTVMRRKRSLRFELRVSPLEVEGGQRGMPWPRNIIVGMAAAPRNRLFVLHSGSRLICYNLSLEKRDDRDASAAAEAQAAEAAIDRSLKGKDADLITDVSFNVHTANFEAPDTFSSTIRFFVRRPTATQRAYDQNLYVVSRLRKPWEAVLHEVYPLGNSYAKAPKAEFALAPVCQAAGGVFTDLCAHPSQLYLIAAAVLPSSDVRSIILVYDLWSGELLKSCPVFRSLLVAPMLPLHPSICLDCSGSYIFCTSTPGPLGPIDLHFGSDAGPAPDGYACSDLLHSTWPASSAESTSVICVVDFSSGEQCYQAGINANCISLGSAWHDPCQLLVGARDGTISVWQPPAAVDSKIRSVLQESLEAHGCVREAADSTFWSLSSNLSHVEEAVSFFWATKLYATMDWGTWGEARTSPRCQPDNPQPNAASKPLPVLPLLHPRYSEAAASPNQDDVVIRARRQWEIARSGGELLPPPNAQSQAQWPPFAEHFRPQVLRATQPILSPRFGTNTKLLLEQLNESERALDVPEIDPVSGLEVHEIPLNKPGWKYLTEPDVAVPEFLEEFGTRAEHFQDPLPSHDALSVPRLLEKGRQTVETHILHSVLSDLDKFEMAHPEVQVLESPRSDAADPIPVG</sequence>
<evidence type="ECO:0000313" key="2">
    <source>
        <dbReference type="EMBL" id="CAE7535492.1"/>
    </source>
</evidence>
<evidence type="ECO:0000313" key="3">
    <source>
        <dbReference type="Proteomes" id="UP000649617"/>
    </source>
</evidence>
<dbReference type="OrthoDB" id="414442at2759"/>
<comment type="caution">
    <text evidence="2">The sequence shown here is derived from an EMBL/GenBank/DDBJ whole genome shotgun (WGS) entry which is preliminary data.</text>
</comment>
<accession>A0A812TT30</accession>